<evidence type="ECO:0000256" key="3">
    <source>
        <dbReference type="ARBA" id="ARBA00047806"/>
    </source>
</evidence>
<dbReference type="NCBIfam" id="TIGR00401">
    <property type="entry name" value="msrA"/>
    <property type="match status" value="1"/>
</dbReference>
<dbReference type="Pfam" id="PF01625">
    <property type="entry name" value="PMSR"/>
    <property type="match status" value="1"/>
</dbReference>
<sequence>MTNHNIEKATFAGGCFWCMVAPFEQLKGLIKIESGYTGGHVENPSYEEVCSEETGHYEAVQLTYNREELSYEELLELFWQQIDPTDNSGQFFDRGDSYRTAIFYHNEMQKEKALASKEALARSKRFQDPIATPILPASTFYSAEEYHQDFHKKNPRRYQFYRMGSGRDRFLQKYWPEKKEK</sequence>
<dbReference type="AlphaFoldDB" id="A0A5Q2MWI7"/>
<dbReference type="InterPro" id="IPR002569">
    <property type="entry name" value="Met_Sox_Rdtase_MsrA_dom"/>
</dbReference>
<name>A0A5Q2MWI7_9FIRM</name>
<comment type="catalytic activity">
    <reaction evidence="4 5">
        <text>[thioredoxin]-disulfide + L-methionine + H2O = L-methionine (S)-S-oxide + [thioredoxin]-dithiol</text>
        <dbReference type="Rhea" id="RHEA:19993"/>
        <dbReference type="Rhea" id="RHEA-COMP:10698"/>
        <dbReference type="Rhea" id="RHEA-COMP:10700"/>
        <dbReference type="ChEBI" id="CHEBI:15377"/>
        <dbReference type="ChEBI" id="CHEBI:29950"/>
        <dbReference type="ChEBI" id="CHEBI:50058"/>
        <dbReference type="ChEBI" id="CHEBI:57844"/>
        <dbReference type="ChEBI" id="CHEBI:58772"/>
        <dbReference type="EC" id="1.8.4.11"/>
    </reaction>
</comment>
<comment type="function">
    <text evidence="5">Has an important function as a repair enzyme for proteins that have been inactivated by oxidation. Catalyzes the reversible oxidation-reduction of methionine sulfoxide in proteins to methionine.</text>
</comment>
<dbReference type="PANTHER" id="PTHR43774:SF1">
    <property type="entry name" value="PEPTIDE METHIONINE SULFOXIDE REDUCTASE MSRA 2"/>
    <property type="match status" value="1"/>
</dbReference>
<evidence type="ECO:0000256" key="4">
    <source>
        <dbReference type="ARBA" id="ARBA00048782"/>
    </source>
</evidence>
<evidence type="ECO:0000259" key="6">
    <source>
        <dbReference type="Pfam" id="PF01625"/>
    </source>
</evidence>
<dbReference type="KEGG" id="hcv:FTV88_0498"/>
<evidence type="ECO:0000256" key="2">
    <source>
        <dbReference type="ARBA" id="ARBA00023002"/>
    </source>
</evidence>
<gene>
    <name evidence="5 7" type="primary">msrA</name>
    <name evidence="7" type="ORF">FTV88_0498</name>
</gene>
<comment type="catalytic activity">
    <reaction evidence="3 5">
        <text>L-methionyl-[protein] + [thioredoxin]-disulfide + H2O = L-methionyl-(S)-S-oxide-[protein] + [thioredoxin]-dithiol</text>
        <dbReference type="Rhea" id="RHEA:14217"/>
        <dbReference type="Rhea" id="RHEA-COMP:10698"/>
        <dbReference type="Rhea" id="RHEA-COMP:10700"/>
        <dbReference type="Rhea" id="RHEA-COMP:12313"/>
        <dbReference type="Rhea" id="RHEA-COMP:12315"/>
        <dbReference type="ChEBI" id="CHEBI:15377"/>
        <dbReference type="ChEBI" id="CHEBI:16044"/>
        <dbReference type="ChEBI" id="CHEBI:29950"/>
        <dbReference type="ChEBI" id="CHEBI:44120"/>
        <dbReference type="ChEBI" id="CHEBI:50058"/>
        <dbReference type="EC" id="1.8.4.11"/>
    </reaction>
</comment>
<dbReference type="GO" id="GO:0008113">
    <property type="term" value="F:peptide-methionine (S)-S-oxide reductase activity"/>
    <property type="evidence" value="ECO:0007669"/>
    <property type="project" value="UniProtKB-UniRule"/>
</dbReference>
<dbReference type="InterPro" id="IPR036509">
    <property type="entry name" value="Met_Sox_Rdtase_MsrA_sf"/>
</dbReference>
<dbReference type="GO" id="GO:0033744">
    <property type="term" value="F:L-methionine:thioredoxin-disulfide S-oxidoreductase activity"/>
    <property type="evidence" value="ECO:0007669"/>
    <property type="project" value="RHEA"/>
</dbReference>
<dbReference type="FunFam" id="3.30.1060.10:FF:000003">
    <property type="entry name" value="Peptide methionine sulfoxide reductase MsrA"/>
    <property type="match status" value="1"/>
</dbReference>
<keyword evidence="2 5" id="KW-0560">Oxidoreductase</keyword>
<protein>
    <recommendedName>
        <fullName evidence="5">Peptide methionine sulfoxide reductase MsrA</fullName>
        <shortName evidence="5">Protein-methionine-S-oxide reductase</shortName>
        <ecNumber evidence="5">1.8.4.11</ecNumber>
    </recommendedName>
    <alternativeName>
        <fullName evidence="5">Peptide-methionine (S)-S-oxide reductase</fullName>
        <shortName evidence="5">Peptide Met(O) reductase</shortName>
    </alternativeName>
</protein>
<dbReference type="SUPFAM" id="SSF55068">
    <property type="entry name" value="Peptide methionine sulfoxide reductase"/>
    <property type="match status" value="1"/>
</dbReference>
<evidence type="ECO:0000313" key="7">
    <source>
        <dbReference type="EMBL" id="QGG46677.1"/>
    </source>
</evidence>
<accession>A0A5Q2MWI7</accession>
<organism evidence="7 8">
    <name type="scientific">Heliorestis convoluta</name>
    <dbReference type="NCBI Taxonomy" id="356322"/>
    <lineage>
        <taxon>Bacteria</taxon>
        <taxon>Bacillati</taxon>
        <taxon>Bacillota</taxon>
        <taxon>Clostridia</taxon>
        <taxon>Eubacteriales</taxon>
        <taxon>Heliobacteriaceae</taxon>
        <taxon>Heliorestis</taxon>
    </lineage>
</organism>
<evidence type="ECO:0000256" key="1">
    <source>
        <dbReference type="ARBA" id="ARBA00005591"/>
    </source>
</evidence>
<evidence type="ECO:0000313" key="8">
    <source>
        <dbReference type="Proteomes" id="UP000366051"/>
    </source>
</evidence>
<dbReference type="Gene3D" id="3.30.1060.10">
    <property type="entry name" value="Peptide methionine sulphoxide reductase MsrA"/>
    <property type="match status" value="1"/>
</dbReference>
<evidence type="ECO:0000256" key="5">
    <source>
        <dbReference type="HAMAP-Rule" id="MF_01401"/>
    </source>
</evidence>
<dbReference type="Proteomes" id="UP000366051">
    <property type="component" value="Chromosome"/>
</dbReference>
<keyword evidence="8" id="KW-1185">Reference proteome</keyword>
<dbReference type="EMBL" id="CP045875">
    <property type="protein sequence ID" value="QGG46677.1"/>
    <property type="molecule type" value="Genomic_DNA"/>
</dbReference>
<proteinExistence type="inferred from homology"/>
<feature type="active site" evidence="5">
    <location>
        <position position="15"/>
    </location>
</feature>
<feature type="domain" description="Peptide methionine sulphoxide reductase MsrA" evidence="6">
    <location>
        <begin position="8"/>
        <end position="159"/>
    </location>
</feature>
<dbReference type="EC" id="1.8.4.11" evidence="5"/>
<dbReference type="PANTHER" id="PTHR43774">
    <property type="entry name" value="PEPTIDE METHIONINE SULFOXIDE REDUCTASE"/>
    <property type="match status" value="1"/>
</dbReference>
<comment type="similarity">
    <text evidence="1 5">Belongs to the MsrA Met sulfoxide reductase family.</text>
</comment>
<dbReference type="HAMAP" id="MF_01401">
    <property type="entry name" value="MsrA"/>
    <property type="match status" value="1"/>
</dbReference>
<reference evidence="8" key="1">
    <citation type="submission" date="2019-11" db="EMBL/GenBank/DDBJ databases">
        <title>Genome sequence of Heliorestis convoluta strain HH, an alkaliphilic and minimalistic phototrophic bacterium from a soda lake in Egypt.</title>
        <authorList>
            <person name="Dewey E.D."/>
            <person name="Stokes L.M."/>
            <person name="Burchell B.M."/>
            <person name="Shaffer K.N."/>
            <person name="Huntington A.M."/>
            <person name="Baker J.M."/>
            <person name="Nadendla S."/>
            <person name="Giglio M.G."/>
            <person name="Touchman J.W."/>
            <person name="Blankenship R.E."/>
            <person name="Madigan M.T."/>
            <person name="Sattley W.M."/>
        </authorList>
    </citation>
    <scope>NUCLEOTIDE SEQUENCE [LARGE SCALE GENOMIC DNA]</scope>
    <source>
        <strain evidence="8">HH</strain>
    </source>
</reference>